<dbReference type="EMBL" id="JAAZCD010000156">
    <property type="protein sequence ID" value="NLD31976.1"/>
    <property type="molecule type" value="Genomic_DNA"/>
</dbReference>
<dbReference type="AlphaFoldDB" id="A0A847D5E5"/>
<proteinExistence type="predicted"/>
<evidence type="ECO:0000313" key="2">
    <source>
        <dbReference type="Proteomes" id="UP000589373"/>
    </source>
</evidence>
<sequence length="297" mass="31710">MKAGEEMVQIGEILKSARLSKGYTLDDLQQMTKIQKRYLIAIEEGDYEIMPGNFYVRAFIKQYADTVGLDGDRLLGDHAGVIPEIHGGVQVEDSGSFSPTRSETKRASKKTNFNYGGSVQSQLPTLLLAVAVIAIVLVIWKATLSDDGEQIQTEVASNISQTTLASQETVSSNTEQTDSAVVAEQTAQVTLVSSADGYAEYDITSLSLPSELKISAVAGGSSWISVSVNGIVQEPSGIVDSENPLTVALPLNTSEIEVVVGVMPATIIELDGAVVAMPADYQEIQTQTLSFTVKSVE</sequence>
<organism evidence="1 2">
    <name type="scientific">Trichococcus flocculiformis</name>
    <dbReference type="NCBI Taxonomy" id="82803"/>
    <lineage>
        <taxon>Bacteria</taxon>
        <taxon>Bacillati</taxon>
        <taxon>Bacillota</taxon>
        <taxon>Bacilli</taxon>
        <taxon>Lactobacillales</taxon>
        <taxon>Carnobacteriaceae</taxon>
        <taxon>Trichococcus</taxon>
    </lineage>
</organism>
<dbReference type="Gene3D" id="1.10.260.40">
    <property type="entry name" value="lambda repressor-like DNA-binding domains"/>
    <property type="match status" value="1"/>
</dbReference>
<dbReference type="InterPro" id="IPR010982">
    <property type="entry name" value="Lambda_DNA-bd_dom_sf"/>
</dbReference>
<comment type="caution">
    <text evidence="1">The sequence shown here is derived from an EMBL/GenBank/DDBJ whole genome shotgun (WGS) entry which is preliminary data.</text>
</comment>
<evidence type="ECO:0000313" key="1">
    <source>
        <dbReference type="EMBL" id="NLD31976.1"/>
    </source>
</evidence>
<name>A0A847D5E5_9LACT</name>
<dbReference type="RefSeq" id="WP_276645970.1">
    <property type="nucleotide sequence ID" value="NZ_JAAZCD010000156.1"/>
</dbReference>
<protein>
    <submittedName>
        <fullName evidence="1">Helix-turn-helix domain-containing protein</fullName>
    </submittedName>
</protein>
<dbReference type="Proteomes" id="UP000589373">
    <property type="component" value="Unassembled WGS sequence"/>
</dbReference>
<dbReference type="PANTHER" id="PTHR34475:SF1">
    <property type="entry name" value="CYTOSKELETON PROTEIN RODZ"/>
    <property type="match status" value="1"/>
</dbReference>
<dbReference type="Pfam" id="PF13413">
    <property type="entry name" value="HTH_25"/>
    <property type="match status" value="1"/>
</dbReference>
<accession>A0A847D5E5</accession>
<reference evidence="1 2" key="1">
    <citation type="journal article" date="2020" name="Biotechnol. Biofuels">
        <title>New insights from the biogas microbiome by comprehensive genome-resolved metagenomics of nearly 1600 species originating from multiple anaerobic digesters.</title>
        <authorList>
            <person name="Campanaro S."/>
            <person name="Treu L."/>
            <person name="Rodriguez-R L.M."/>
            <person name="Kovalovszki A."/>
            <person name="Ziels R.M."/>
            <person name="Maus I."/>
            <person name="Zhu X."/>
            <person name="Kougias P.G."/>
            <person name="Basile A."/>
            <person name="Luo G."/>
            <person name="Schluter A."/>
            <person name="Konstantinidis K.T."/>
            <person name="Angelidaki I."/>
        </authorList>
    </citation>
    <scope>NUCLEOTIDE SEQUENCE [LARGE SCALE GENOMIC DNA]</scope>
    <source>
        <strain evidence="1">AS07pgkLD_105</strain>
    </source>
</reference>
<dbReference type="SUPFAM" id="SSF47413">
    <property type="entry name" value="lambda repressor-like DNA-binding domains"/>
    <property type="match status" value="1"/>
</dbReference>
<dbReference type="InterPro" id="IPR050400">
    <property type="entry name" value="Bact_Cytoskel_RodZ"/>
</dbReference>
<dbReference type="GO" id="GO:0003677">
    <property type="term" value="F:DNA binding"/>
    <property type="evidence" value="ECO:0007669"/>
    <property type="project" value="InterPro"/>
</dbReference>
<dbReference type="PANTHER" id="PTHR34475">
    <property type="match status" value="1"/>
</dbReference>
<gene>
    <name evidence="1" type="ORF">GX662_06900</name>
</gene>